<comment type="caution">
    <text evidence="1">The sequence shown here is derived from an EMBL/GenBank/DDBJ whole genome shotgun (WGS) entry which is preliminary data.</text>
</comment>
<organism evidence="1 2">
    <name type="scientific">Methylophilus glucosoxydans</name>
    <dbReference type="NCBI Taxonomy" id="752553"/>
    <lineage>
        <taxon>Bacteria</taxon>
        <taxon>Pseudomonadati</taxon>
        <taxon>Pseudomonadota</taxon>
        <taxon>Betaproteobacteria</taxon>
        <taxon>Nitrosomonadales</taxon>
        <taxon>Methylophilaceae</taxon>
        <taxon>Methylophilus</taxon>
    </lineage>
</organism>
<keyword evidence="2" id="KW-1185">Reference proteome</keyword>
<sequence>MFYLIPDAPLQHSLTKALLNIPYIHSRRILRTPRHIANHLDYIRMTVTIDVHLMSQFRFILATQFKNLVPSYSVKTVDRSKRVKISIKAVSGCEQKIMSVVMQFFESAEFGHFTKEV</sequence>
<name>A0ABW3GDC1_9PROT</name>
<evidence type="ECO:0000313" key="1">
    <source>
        <dbReference type="EMBL" id="MFD0928584.1"/>
    </source>
</evidence>
<proteinExistence type="predicted"/>
<dbReference type="EMBL" id="JBHTJW010000001">
    <property type="protein sequence ID" value="MFD0928584.1"/>
    <property type="molecule type" value="Genomic_DNA"/>
</dbReference>
<evidence type="ECO:0000313" key="2">
    <source>
        <dbReference type="Proteomes" id="UP001597106"/>
    </source>
</evidence>
<accession>A0ABW3GDC1</accession>
<dbReference type="Proteomes" id="UP001597106">
    <property type="component" value="Unassembled WGS sequence"/>
</dbReference>
<protein>
    <submittedName>
        <fullName evidence="1">Uncharacterized protein</fullName>
    </submittedName>
</protein>
<gene>
    <name evidence="1" type="ORF">ACFQ1T_02205</name>
</gene>
<reference evidence="2" key="1">
    <citation type="journal article" date="2019" name="Int. J. Syst. Evol. Microbiol.">
        <title>The Global Catalogue of Microorganisms (GCM) 10K type strain sequencing project: providing services to taxonomists for standard genome sequencing and annotation.</title>
        <authorList>
            <consortium name="The Broad Institute Genomics Platform"/>
            <consortium name="The Broad Institute Genome Sequencing Center for Infectious Disease"/>
            <person name="Wu L."/>
            <person name="Ma J."/>
        </authorList>
    </citation>
    <scope>NUCLEOTIDE SEQUENCE [LARGE SCALE GENOMIC DNA]</scope>
    <source>
        <strain evidence="2">CCUG 59685</strain>
    </source>
</reference>
<dbReference type="RefSeq" id="WP_379073654.1">
    <property type="nucleotide sequence ID" value="NZ_JBHTJW010000001.1"/>
</dbReference>